<keyword evidence="4 5" id="KW-0472">Membrane</keyword>
<dbReference type="AlphaFoldDB" id="A0A0K2UJ95"/>
<evidence type="ECO:0000256" key="3">
    <source>
        <dbReference type="ARBA" id="ARBA00022989"/>
    </source>
</evidence>
<feature type="transmembrane region" description="Helical" evidence="5">
    <location>
        <begin position="185"/>
        <end position="204"/>
    </location>
</feature>
<evidence type="ECO:0000256" key="2">
    <source>
        <dbReference type="ARBA" id="ARBA00022692"/>
    </source>
</evidence>
<dbReference type="InterPro" id="IPR036259">
    <property type="entry name" value="MFS_trans_sf"/>
</dbReference>
<feature type="transmembrane region" description="Helical" evidence="5">
    <location>
        <begin position="338"/>
        <end position="357"/>
    </location>
</feature>
<accession>A0A0K2UJ95</accession>
<dbReference type="Gene3D" id="1.20.1250.20">
    <property type="entry name" value="MFS general substrate transporter like domains"/>
    <property type="match status" value="1"/>
</dbReference>
<comment type="subcellular location">
    <subcellularLocation>
        <location evidence="1">Membrane</location>
        <topology evidence="1">Multi-pass membrane protein</topology>
    </subcellularLocation>
</comment>
<dbReference type="PROSITE" id="PS50850">
    <property type="entry name" value="MFS"/>
    <property type="match status" value="1"/>
</dbReference>
<evidence type="ECO:0000256" key="1">
    <source>
        <dbReference type="ARBA" id="ARBA00004141"/>
    </source>
</evidence>
<feature type="transmembrane region" description="Helical" evidence="5">
    <location>
        <begin position="119"/>
        <end position="141"/>
    </location>
</feature>
<name>A0A0K2UJ95_LEPSM</name>
<evidence type="ECO:0000313" key="7">
    <source>
        <dbReference type="EMBL" id="CDW38308.1"/>
    </source>
</evidence>
<feature type="transmembrane region" description="Helical" evidence="5">
    <location>
        <begin position="210"/>
        <end position="232"/>
    </location>
</feature>
<keyword evidence="3 5" id="KW-1133">Transmembrane helix</keyword>
<feature type="transmembrane region" description="Helical" evidence="5">
    <location>
        <begin position="395"/>
        <end position="418"/>
    </location>
</feature>
<protein>
    <recommendedName>
        <fullName evidence="6">Major facilitator superfamily (MFS) profile domain-containing protein</fullName>
    </recommendedName>
</protein>
<feature type="domain" description="Major facilitator superfamily (MFS) profile" evidence="6">
    <location>
        <begin position="36"/>
        <end position="450"/>
    </location>
</feature>
<dbReference type="EMBL" id="HACA01020947">
    <property type="protein sequence ID" value="CDW38308.1"/>
    <property type="molecule type" value="Transcribed_RNA"/>
</dbReference>
<dbReference type="PANTHER" id="PTHR23507">
    <property type="entry name" value="ZGC:174356"/>
    <property type="match status" value="1"/>
</dbReference>
<feature type="transmembrane region" description="Helical" evidence="5">
    <location>
        <begin position="25"/>
        <end position="46"/>
    </location>
</feature>
<feature type="transmembrane region" description="Helical" evidence="5">
    <location>
        <begin position="153"/>
        <end position="173"/>
    </location>
</feature>
<reference evidence="7" key="1">
    <citation type="submission" date="2014-05" db="EMBL/GenBank/DDBJ databases">
        <authorList>
            <person name="Chronopoulou M."/>
        </authorList>
    </citation>
    <scope>NUCLEOTIDE SEQUENCE</scope>
    <source>
        <tissue evidence="7">Whole organism</tissue>
    </source>
</reference>
<dbReference type="Pfam" id="PF07690">
    <property type="entry name" value="MFS_1"/>
    <property type="match status" value="1"/>
</dbReference>
<feature type="transmembrane region" description="Helical" evidence="5">
    <location>
        <begin position="273"/>
        <end position="293"/>
    </location>
</feature>
<feature type="transmembrane region" description="Helical" evidence="5">
    <location>
        <begin position="305"/>
        <end position="326"/>
    </location>
</feature>
<dbReference type="SUPFAM" id="SSF103473">
    <property type="entry name" value="MFS general substrate transporter"/>
    <property type="match status" value="1"/>
</dbReference>
<evidence type="ECO:0000259" key="6">
    <source>
        <dbReference type="PROSITE" id="PS50850"/>
    </source>
</evidence>
<proteinExistence type="predicted"/>
<evidence type="ECO:0000256" key="5">
    <source>
        <dbReference type="SAM" id="Phobius"/>
    </source>
</evidence>
<evidence type="ECO:0000256" key="4">
    <source>
        <dbReference type="ARBA" id="ARBA00023136"/>
    </source>
</evidence>
<dbReference type="EMBL" id="HACA01020948">
    <property type="protein sequence ID" value="CDW38309.1"/>
    <property type="molecule type" value="Transcribed_RNA"/>
</dbReference>
<dbReference type="OrthoDB" id="3026777at2759"/>
<dbReference type="GO" id="GO:0022857">
    <property type="term" value="F:transmembrane transporter activity"/>
    <property type="evidence" value="ECO:0007669"/>
    <property type="project" value="InterPro"/>
</dbReference>
<dbReference type="InterPro" id="IPR011701">
    <property type="entry name" value="MFS"/>
</dbReference>
<keyword evidence="2 5" id="KW-0812">Transmembrane</keyword>
<feature type="transmembrane region" description="Helical" evidence="5">
    <location>
        <begin position="363"/>
        <end position="383"/>
    </location>
</feature>
<sequence>MEEEQLVDNEDSGSSSTIWESCKKFVSAITIEPAVFCLVFSYGVLINVTPTLLLDRCCRADYGYSQDICDNLKEHENELKECQIWSNQINVYKQLLQSIPSAIIALFAGAWTDKYGRKPAILVPLFFNVLEYIFYLVFSLYEQLSDKWYILSAVYGLGGGLPLFLAATFSYITDISSVEQRNLRVSLIDGSLFIGLPLGSIFSGMMLKKIGYVGIFSISIAFMATSFIYVLFRINDSRSNLSVETEGSSGLTSILKETYRAVFKKRPERTASFLLMISMFLYVSCNGINVYYYTIVMYQWSEEMYSYFFSVFVFVDGIFSYIVYPFFMHKVHASDPTLGIVGELVSFVKSLILVYSFNTNIFIIGYIFGVIGSYTGVVIRSTISKISPKENIGKIFAVIGFLEALVPIVSSAVFTYIYNNTVDIYPGWIFMALALIHGIILILLMVVHAIFSKSSNQSWLVEFYNK</sequence>
<organism evidence="7">
    <name type="scientific">Lepeophtheirus salmonis</name>
    <name type="common">Salmon louse</name>
    <name type="synonym">Caligus salmonis</name>
    <dbReference type="NCBI Taxonomy" id="72036"/>
    <lineage>
        <taxon>Eukaryota</taxon>
        <taxon>Metazoa</taxon>
        <taxon>Ecdysozoa</taxon>
        <taxon>Arthropoda</taxon>
        <taxon>Crustacea</taxon>
        <taxon>Multicrustacea</taxon>
        <taxon>Hexanauplia</taxon>
        <taxon>Copepoda</taxon>
        <taxon>Siphonostomatoida</taxon>
        <taxon>Caligidae</taxon>
        <taxon>Lepeophtheirus</taxon>
    </lineage>
</organism>
<feature type="transmembrane region" description="Helical" evidence="5">
    <location>
        <begin position="424"/>
        <end position="451"/>
    </location>
</feature>
<dbReference type="InterPro" id="IPR020846">
    <property type="entry name" value="MFS_dom"/>
</dbReference>
<dbReference type="PANTHER" id="PTHR23507:SF1">
    <property type="entry name" value="FI18259P1-RELATED"/>
    <property type="match status" value="1"/>
</dbReference>
<dbReference type="GO" id="GO:0016020">
    <property type="term" value="C:membrane"/>
    <property type="evidence" value="ECO:0007669"/>
    <property type="project" value="UniProtKB-SubCell"/>
</dbReference>